<dbReference type="Proteomes" id="UP000663874">
    <property type="component" value="Unassembled WGS sequence"/>
</dbReference>
<comment type="caution">
    <text evidence="1">The sequence shown here is derived from an EMBL/GenBank/DDBJ whole genome shotgun (WGS) entry which is preliminary data.</text>
</comment>
<sequence length="127" mass="14714">HGPPQQQPNSTPDEASFINETEHDALLRTNQTIGNNNKELETDSINQHQAREFILTNEQQPVGDEPMLAERIEDLQLKDPLHSILHHLDETRHYTSYFYTQTEFKDYKQSTIAPRAPILFNGKKFIS</sequence>
<evidence type="ECO:0000313" key="2">
    <source>
        <dbReference type="Proteomes" id="UP000663874"/>
    </source>
</evidence>
<dbReference type="AlphaFoldDB" id="A0A818Y2B2"/>
<accession>A0A818Y2B2</accession>
<evidence type="ECO:0000313" key="1">
    <source>
        <dbReference type="EMBL" id="CAF3747568.1"/>
    </source>
</evidence>
<proteinExistence type="predicted"/>
<feature type="non-terminal residue" evidence="1">
    <location>
        <position position="1"/>
    </location>
</feature>
<name>A0A818Y2B2_9BILA</name>
<dbReference type="EMBL" id="CAJOBE010001480">
    <property type="protein sequence ID" value="CAF3747568.1"/>
    <property type="molecule type" value="Genomic_DNA"/>
</dbReference>
<protein>
    <submittedName>
        <fullName evidence="1">Uncharacterized protein</fullName>
    </submittedName>
</protein>
<organism evidence="1 2">
    <name type="scientific">Rotaria sordida</name>
    <dbReference type="NCBI Taxonomy" id="392033"/>
    <lineage>
        <taxon>Eukaryota</taxon>
        <taxon>Metazoa</taxon>
        <taxon>Spiralia</taxon>
        <taxon>Gnathifera</taxon>
        <taxon>Rotifera</taxon>
        <taxon>Eurotatoria</taxon>
        <taxon>Bdelloidea</taxon>
        <taxon>Philodinida</taxon>
        <taxon>Philodinidae</taxon>
        <taxon>Rotaria</taxon>
    </lineage>
</organism>
<reference evidence="1" key="1">
    <citation type="submission" date="2021-02" db="EMBL/GenBank/DDBJ databases">
        <authorList>
            <person name="Nowell W R."/>
        </authorList>
    </citation>
    <scope>NUCLEOTIDE SEQUENCE</scope>
</reference>
<gene>
    <name evidence="1" type="ORF">FNK824_LOCUS12054</name>
</gene>